<evidence type="ECO:0000256" key="8">
    <source>
        <dbReference type="ARBA" id="ARBA00022603"/>
    </source>
</evidence>
<evidence type="ECO:0000256" key="15">
    <source>
        <dbReference type="ARBA" id="ARBA00047545"/>
    </source>
</evidence>
<dbReference type="GO" id="GO:0140955">
    <property type="term" value="F:histone H3K36 trimethyltransferase activity"/>
    <property type="evidence" value="ECO:0007669"/>
    <property type="project" value="UniProtKB-EC"/>
</dbReference>
<dbReference type="GO" id="GO:0005634">
    <property type="term" value="C:nucleus"/>
    <property type="evidence" value="ECO:0007669"/>
    <property type="project" value="UniProtKB-SubCell"/>
</dbReference>
<dbReference type="OMA" id="AQSQPCY"/>
<protein>
    <recommendedName>
        <fullName evidence="5">Histone-lysine N-methyltransferase, H3 lysine-36 specific</fullName>
        <ecNumber evidence="4">2.1.1.359</ecNumber>
    </recommendedName>
    <alternativeName>
        <fullName evidence="14">SET domain-containing protein 2</fullName>
    </alternativeName>
</protein>
<dbReference type="InterPro" id="IPR050777">
    <property type="entry name" value="SET2_Histone-Lys_MeTrsfase"/>
</dbReference>
<dbReference type="PROSITE" id="PS50020">
    <property type="entry name" value="WW_DOMAIN_2"/>
    <property type="match status" value="1"/>
</dbReference>
<dbReference type="Proteomes" id="UP000449547">
    <property type="component" value="Unassembled WGS sequence"/>
</dbReference>
<sequence length="747" mass="86037">MVVSWLDRPDKTEEAKSTFEEIPDCVYASKSLGSSGQSEFMACDCGEHWSAKLNKNMACGESSDCINRVTSVECVNGKSGCGDNCRNQRFQNHQYAPIQVFDTDNKGYGVRAKESLKKGTFIYEYIGEVIGEEDFRKRMVEYDQANMKHFYFMMLTSTAFIDATRKGALSRFCNHSCNPNAYVDKWVVGRKLRMGIFAKRDIEKGEEITFDYNVDRYGAQSQPCYCGEANCIGFMGGKTQTDAALLLPDGIAEALGVTSKQERQWLRENKHLRKEQQWDDDTVNRHFIEQVEVKPLENDFEVSKVMSALMKTTEEPLARKLIQRIYITEDSDLQMAVMRFHGYKTFSSILKQFADDQNLVHMVLSILLKWPRVTKNKISSSQIEDVVSKFADTTSDADIQTTAKELLTEWSKLQMAYRIPKSKAGSSVSFFDRNTRSPSEDVAENSSAREASDPPANANEPEVALPENWAVAIDPNSDKRYYYNRITKETRWDPPEAAPAVPLGPKRLQKKEEHGRREREQRPKERERGREMRDEERRLQQERELRQNQLQQREQEIRAMIEKAQEEAQRKQEEEEQRKREKREKLKAKLGHHKSDSSLSTKVDKSSKPKKSSSDKSISKSKKPDQKPSSVKSKPSSSKTPVQKWCLLLAKYVPNMIRKFEGEIGYDNIKGCSRDLVHILAEKEMKKNESGEIPNELDDKRLKKIKVFAREYMDHFLQKYRKKHANKRSSNGDADTAEPATKRVRTE</sequence>
<dbReference type="Pfam" id="PF08711">
    <property type="entry name" value="Med26"/>
    <property type="match status" value="1"/>
</dbReference>
<dbReference type="SUPFAM" id="SSF47676">
    <property type="entry name" value="Conserved domain common to transcription factors TFIIS, elongin A, CRSP70"/>
    <property type="match status" value="1"/>
</dbReference>
<comment type="catalytic activity">
    <reaction evidence="15">
        <text>L-lysyl(36)-[histone H3] + 3 S-adenosyl-L-methionine = N(6),N(6),N(6)-trimethyl-L-lysyl(36)-[histone H3] + 3 S-adenosyl-L-homocysteine + 3 H(+)</text>
        <dbReference type="Rhea" id="RHEA:60324"/>
        <dbReference type="Rhea" id="RHEA-COMP:9785"/>
        <dbReference type="Rhea" id="RHEA-COMP:15536"/>
        <dbReference type="ChEBI" id="CHEBI:15378"/>
        <dbReference type="ChEBI" id="CHEBI:29969"/>
        <dbReference type="ChEBI" id="CHEBI:57856"/>
        <dbReference type="ChEBI" id="CHEBI:59789"/>
        <dbReference type="ChEBI" id="CHEBI:61961"/>
        <dbReference type="EC" id="2.1.1.359"/>
    </reaction>
</comment>
<dbReference type="CDD" id="cd00201">
    <property type="entry name" value="WW"/>
    <property type="match status" value="1"/>
</dbReference>
<feature type="region of interest" description="Disordered" evidence="16">
    <location>
        <begin position="493"/>
        <end position="639"/>
    </location>
</feature>
<keyword evidence="13" id="KW-0539">Nucleus</keyword>
<dbReference type="Pfam" id="PF00856">
    <property type="entry name" value="SET"/>
    <property type="match status" value="1"/>
</dbReference>
<dbReference type="Pfam" id="PF00397">
    <property type="entry name" value="WW"/>
    <property type="match status" value="1"/>
</dbReference>
<evidence type="ECO:0000256" key="13">
    <source>
        <dbReference type="ARBA" id="ARBA00023242"/>
    </source>
</evidence>
<organism evidence="21 22">
    <name type="scientific">Diutina rugosa</name>
    <name type="common">Yeast</name>
    <name type="synonym">Candida rugosa</name>
    <dbReference type="NCBI Taxonomy" id="5481"/>
    <lineage>
        <taxon>Eukaryota</taxon>
        <taxon>Fungi</taxon>
        <taxon>Dikarya</taxon>
        <taxon>Ascomycota</taxon>
        <taxon>Saccharomycotina</taxon>
        <taxon>Pichiomycetes</taxon>
        <taxon>Debaryomycetaceae</taxon>
        <taxon>Diutina</taxon>
    </lineage>
</organism>
<dbReference type="SMART" id="SM00508">
    <property type="entry name" value="PostSET"/>
    <property type="match status" value="1"/>
</dbReference>
<dbReference type="SMART" id="SM00317">
    <property type="entry name" value="SET"/>
    <property type="match status" value="1"/>
</dbReference>
<evidence type="ECO:0000313" key="21">
    <source>
        <dbReference type="EMBL" id="KAA8901001.1"/>
    </source>
</evidence>
<dbReference type="PROSITE" id="PS51215">
    <property type="entry name" value="AWS"/>
    <property type="match status" value="1"/>
</dbReference>
<keyword evidence="10" id="KW-0949">S-adenosyl-L-methionine</keyword>
<keyword evidence="11" id="KW-0805">Transcription regulation</keyword>
<dbReference type="InterPro" id="IPR025788">
    <property type="entry name" value="Set2_fungi"/>
</dbReference>
<dbReference type="InterPro" id="IPR017923">
    <property type="entry name" value="TFIIS_N"/>
</dbReference>
<dbReference type="SMART" id="SM00456">
    <property type="entry name" value="WW"/>
    <property type="match status" value="1"/>
</dbReference>
<dbReference type="Gene3D" id="1.10.1740.100">
    <property type="entry name" value="Set2, Rpb1 interacting domain"/>
    <property type="match status" value="1"/>
</dbReference>
<dbReference type="OrthoDB" id="422362at2759"/>
<feature type="compositionally biased region" description="Low complexity" evidence="16">
    <location>
        <begin position="627"/>
        <end position="639"/>
    </location>
</feature>
<accession>A0A642UKW2</accession>
<dbReference type="PROSITE" id="PS51568">
    <property type="entry name" value="SAM_MT43_SET2_1"/>
    <property type="match status" value="1"/>
</dbReference>
<comment type="subcellular location">
    <subcellularLocation>
        <location evidence="3">Chromosome</location>
    </subcellularLocation>
    <subcellularLocation>
        <location evidence="2">Nucleus</location>
    </subcellularLocation>
</comment>
<dbReference type="Gene3D" id="2.170.270.10">
    <property type="entry name" value="SET domain"/>
    <property type="match status" value="1"/>
</dbReference>
<evidence type="ECO:0000313" key="22">
    <source>
        <dbReference type="Proteomes" id="UP000449547"/>
    </source>
</evidence>
<keyword evidence="22" id="KW-1185">Reference proteome</keyword>
<evidence type="ECO:0000256" key="6">
    <source>
        <dbReference type="ARBA" id="ARBA00022454"/>
    </source>
</evidence>
<dbReference type="RefSeq" id="XP_034011624.1">
    <property type="nucleotide sequence ID" value="XM_034156126.1"/>
</dbReference>
<dbReference type="AlphaFoldDB" id="A0A642UKW2"/>
<reference evidence="21 22" key="1">
    <citation type="submission" date="2019-07" db="EMBL/GenBank/DDBJ databases">
        <title>Genome assembly of two rare yeast pathogens: Diutina rugosa and Trichomonascus ciferrii.</title>
        <authorList>
            <person name="Mixao V."/>
            <person name="Saus E."/>
            <person name="Hansen A."/>
            <person name="Lass-Flor C."/>
            <person name="Gabaldon T."/>
        </authorList>
    </citation>
    <scope>NUCLEOTIDE SEQUENCE [LARGE SCALE GENOMIC DNA]</scope>
    <source>
        <strain evidence="21 22">CBS 613</strain>
    </source>
</reference>
<comment type="caution">
    <text evidence="21">The sequence shown here is derived from an EMBL/GenBank/DDBJ whole genome shotgun (WGS) entry which is preliminary data.</text>
</comment>
<evidence type="ECO:0000256" key="11">
    <source>
        <dbReference type="ARBA" id="ARBA00023015"/>
    </source>
</evidence>
<dbReference type="InterPro" id="IPR001214">
    <property type="entry name" value="SET_dom"/>
</dbReference>
<dbReference type="InterPro" id="IPR013257">
    <property type="entry name" value="SRI"/>
</dbReference>
<dbReference type="VEuPathDB" id="FungiDB:DIURU_003371"/>
<keyword evidence="7" id="KW-0678">Repressor</keyword>
<dbReference type="CDD" id="cd19172">
    <property type="entry name" value="SET_SETD2"/>
    <property type="match status" value="1"/>
</dbReference>
<dbReference type="PROSITE" id="PS01159">
    <property type="entry name" value="WW_DOMAIN_1"/>
    <property type="match status" value="1"/>
</dbReference>
<dbReference type="InterPro" id="IPR001202">
    <property type="entry name" value="WW_dom"/>
</dbReference>
<evidence type="ECO:0000256" key="5">
    <source>
        <dbReference type="ARBA" id="ARBA00018028"/>
    </source>
</evidence>
<dbReference type="PROSITE" id="PS50868">
    <property type="entry name" value="POST_SET"/>
    <property type="match status" value="1"/>
</dbReference>
<evidence type="ECO:0000256" key="12">
    <source>
        <dbReference type="ARBA" id="ARBA00023163"/>
    </source>
</evidence>
<dbReference type="GO" id="GO:0032259">
    <property type="term" value="P:methylation"/>
    <property type="evidence" value="ECO:0007669"/>
    <property type="project" value="UniProtKB-KW"/>
</dbReference>
<dbReference type="PROSITE" id="PS50280">
    <property type="entry name" value="SET"/>
    <property type="match status" value="1"/>
</dbReference>
<dbReference type="GO" id="GO:0006355">
    <property type="term" value="P:regulation of DNA-templated transcription"/>
    <property type="evidence" value="ECO:0007669"/>
    <property type="project" value="InterPro"/>
</dbReference>
<feature type="domain" description="Post-SET" evidence="19">
    <location>
        <begin position="220"/>
        <end position="236"/>
    </location>
</feature>
<keyword evidence="8" id="KW-0489">Methyltransferase</keyword>
<comment type="function">
    <text evidence="1">Histone methyltransferase that trimethylates histone H3 'Lys-36' forming H3K36me3. Involved in transcription elongation as well as in transcription repression.</text>
</comment>
<dbReference type="Pfam" id="PF17907">
    <property type="entry name" value="AWS"/>
    <property type="match status" value="1"/>
</dbReference>
<dbReference type="SUPFAM" id="SSF51045">
    <property type="entry name" value="WW domain"/>
    <property type="match status" value="1"/>
</dbReference>
<feature type="compositionally biased region" description="Basic residues" evidence="16">
    <location>
        <begin position="580"/>
        <end position="592"/>
    </location>
</feature>
<feature type="compositionally biased region" description="Basic and acidic residues" evidence="16">
    <location>
        <begin position="602"/>
        <end position="626"/>
    </location>
</feature>
<evidence type="ECO:0000256" key="2">
    <source>
        <dbReference type="ARBA" id="ARBA00004123"/>
    </source>
</evidence>
<feature type="domain" description="SET" evidence="18">
    <location>
        <begin position="96"/>
        <end position="213"/>
    </location>
</feature>
<dbReference type="InterPro" id="IPR036020">
    <property type="entry name" value="WW_dom_sf"/>
</dbReference>
<dbReference type="GeneID" id="54782022"/>
<evidence type="ECO:0000256" key="3">
    <source>
        <dbReference type="ARBA" id="ARBA00004286"/>
    </source>
</evidence>
<name>A0A642UKW2_DIURU</name>
<keyword evidence="9" id="KW-0808">Transferase</keyword>
<evidence type="ECO:0000256" key="9">
    <source>
        <dbReference type="ARBA" id="ARBA00022679"/>
    </source>
</evidence>
<keyword evidence="12" id="KW-0804">Transcription</keyword>
<dbReference type="SUPFAM" id="SSF82199">
    <property type="entry name" value="SET domain"/>
    <property type="match status" value="1"/>
</dbReference>
<keyword evidence="6" id="KW-0158">Chromosome</keyword>
<dbReference type="InterPro" id="IPR003616">
    <property type="entry name" value="Post-SET_dom"/>
</dbReference>
<dbReference type="EC" id="2.1.1.359" evidence="4"/>
<evidence type="ECO:0000256" key="1">
    <source>
        <dbReference type="ARBA" id="ARBA00003901"/>
    </source>
</evidence>
<dbReference type="Gene3D" id="2.20.70.10">
    <property type="match status" value="1"/>
</dbReference>
<feature type="compositionally biased region" description="Basic and acidic residues" evidence="16">
    <location>
        <begin position="553"/>
        <end position="579"/>
    </location>
</feature>
<evidence type="ECO:0000259" key="18">
    <source>
        <dbReference type="PROSITE" id="PS50280"/>
    </source>
</evidence>
<dbReference type="InterPro" id="IPR044437">
    <property type="entry name" value="SETD2/Set2_SET"/>
</dbReference>
<gene>
    <name evidence="21" type="ORF">DIURU_003371</name>
</gene>
<evidence type="ECO:0000256" key="10">
    <source>
        <dbReference type="ARBA" id="ARBA00022691"/>
    </source>
</evidence>
<dbReference type="FunFam" id="2.170.270.10:FF:000033">
    <property type="entry name" value="Histone-lysine N-methyltransferase"/>
    <property type="match status" value="1"/>
</dbReference>
<feature type="compositionally biased region" description="Basic and acidic residues" evidence="16">
    <location>
        <begin position="510"/>
        <end position="546"/>
    </location>
</feature>
<evidence type="ECO:0000256" key="7">
    <source>
        <dbReference type="ARBA" id="ARBA00022491"/>
    </source>
</evidence>
<evidence type="ECO:0000256" key="4">
    <source>
        <dbReference type="ARBA" id="ARBA00012178"/>
    </source>
</evidence>
<dbReference type="InterPro" id="IPR038190">
    <property type="entry name" value="SRI_sf"/>
</dbReference>
<evidence type="ECO:0000259" key="20">
    <source>
        <dbReference type="PROSITE" id="PS51215"/>
    </source>
</evidence>
<proteinExistence type="predicted"/>
<dbReference type="PANTHER" id="PTHR22884">
    <property type="entry name" value="SET DOMAIN PROTEINS"/>
    <property type="match status" value="1"/>
</dbReference>
<dbReference type="SMART" id="SM00570">
    <property type="entry name" value="AWS"/>
    <property type="match status" value="1"/>
</dbReference>
<evidence type="ECO:0000259" key="19">
    <source>
        <dbReference type="PROSITE" id="PS50868"/>
    </source>
</evidence>
<feature type="domain" description="AWS" evidence="20">
    <location>
        <begin position="38"/>
        <end position="94"/>
    </location>
</feature>
<dbReference type="Pfam" id="PF08236">
    <property type="entry name" value="SRI"/>
    <property type="match status" value="1"/>
</dbReference>
<dbReference type="GO" id="GO:0005694">
    <property type="term" value="C:chromosome"/>
    <property type="evidence" value="ECO:0007669"/>
    <property type="project" value="UniProtKB-SubCell"/>
</dbReference>
<dbReference type="InterPro" id="IPR046341">
    <property type="entry name" value="SET_dom_sf"/>
</dbReference>
<evidence type="ECO:0000259" key="17">
    <source>
        <dbReference type="PROSITE" id="PS50020"/>
    </source>
</evidence>
<dbReference type="EMBL" id="SWFT01000105">
    <property type="protein sequence ID" value="KAA8901001.1"/>
    <property type="molecule type" value="Genomic_DNA"/>
</dbReference>
<evidence type="ECO:0000256" key="14">
    <source>
        <dbReference type="ARBA" id="ARBA00030091"/>
    </source>
</evidence>
<evidence type="ECO:0000256" key="16">
    <source>
        <dbReference type="SAM" id="MobiDB-lite"/>
    </source>
</evidence>
<dbReference type="InterPro" id="IPR035441">
    <property type="entry name" value="TFIIS/LEDGF_dom_sf"/>
</dbReference>
<feature type="region of interest" description="Disordered" evidence="16">
    <location>
        <begin position="721"/>
        <end position="747"/>
    </location>
</feature>
<dbReference type="InterPro" id="IPR006560">
    <property type="entry name" value="AWS_dom"/>
</dbReference>
<feature type="region of interest" description="Disordered" evidence="16">
    <location>
        <begin position="428"/>
        <end position="471"/>
    </location>
</feature>
<feature type="domain" description="WW" evidence="17">
    <location>
        <begin position="463"/>
        <end position="497"/>
    </location>
</feature>